<accession>A0A2M9YSD2</accession>
<proteinExistence type="predicted"/>
<dbReference type="EMBL" id="NPDU01000035">
    <property type="protein sequence ID" value="PJZ61299.1"/>
    <property type="molecule type" value="Genomic_DNA"/>
</dbReference>
<evidence type="ECO:0000313" key="4">
    <source>
        <dbReference type="Proteomes" id="UP000232188"/>
    </source>
</evidence>
<organism evidence="1 4">
    <name type="scientific">Leptospira adleri</name>
    <dbReference type="NCBI Taxonomy" id="2023186"/>
    <lineage>
        <taxon>Bacteria</taxon>
        <taxon>Pseudomonadati</taxon>
        <taxon>Spirochaetota</taxon>
        <taxon>Spirochaetia</taxon>
        <taxon>Leptospirales</taxon>
        <taxon>Leptospiraceae</taxon>
        <taxon>Leptospira</taxon>
    </lineage>
</organism>
<dbReference type="Proteomes" id="UP000232149">
    <property type="component" value="Unassembled WGS sequence"/>
</dbReference>
<evidence type="ECO:0000313" key="3">
    <source>
        <dbReference type="Proteomes" id="UP000232149"/>
    </source>
</evidence>
<name>A0A2M9YSD2_9LEPT</name>
<evidence type="ECO:0000313" key="1">
    <source>
        <dbReference type="EMBL" id="PJZ54447.1"/>
    </source>
</evidence>
<comment type="caution">
    <text evidence="1">The sequence shown here is derived from an EMBL/GenBank/DDBJ whole genome shotgun (WGS) entry which is preliminary data.</text>
</comment>
<dbReference type="AlphaFoldDB" id="A0A2M9YSD2"/>
<sequence>MSFEKYILTFIVFAIFCNPIFGEGELPSYTSRYTNIPKDCKEDPSYAMEGQDIPIICKGYGSYKLEIYSGEKSVRIGIFNGKDAAIPVAEQDLAFSDQERMFEWRFKNGKPFAIIFRIYQYKKDKHDQSITHKKSRTREILFVKGLHGFEQIRYEIETNQPNSNQKARDWADGNS</sequence>
<protein>
    <submittedName>
        <fullName evidence="1">Uncharacterized protein</fullName>
    </submittedName>
</protein>
<dbReference type="Proteomes" id="UP000232188">
    <property type="component" value="Unassembled WGS sequence"/>
</dbReference>
<keyword evidence="3" id="KW-1185">Reference proteome</keyword>
<reference evidence="3 4" key="1">
    <citation type="submission" date="2017-07" db="EMBL/GenBank/DDBJ databases">
        <title>Leptospira spp. isolated from tropical soils.</title>
        <authorList>
            <person name="Thibeaux R."/>
            <person name="Iraola G."/>
            <person name="Ferres I."/>
            <person name="Bierque E."/>
            <person name="Girault D."/>
            <person name="Soupe-Gilbert M.-E."/>
            <person name="Picardeau M."/>
            <person name="Goarant C."/>
        </authorList>
    </citation>
    <scope>NUCLEOTIDE SEQUENCE [LARGE SCALE GENOMIC DNA]</scope>
    <source>
        <strain evidence="1 4">FH2-B-C1</strain>
        <strain evidence="2 3">FH2-B-D1</strain>
    </source>
</reference>
<dbReference type="EMBL" id="NPDV01000003">
    <property type="protein sequence ID" value="PJZ54447.1"/>
    <property type="molecule type" value="Genomic_DNA"/>
</dbReference>
<gene>
    <name evidence="2" type="ORF">CH376_13925</name>
    <name evidence="1" type="ORF">CH380_05095</name>
</gene>
<evidence type="ECO:0000313" key="2">
    <source>
        <dbReference type="EMBL" id="PJZ61299.1"/>
    </source>
</evidence>
<dbReference type="RefSeq" id="WP_100784675.1">
    <property type="nucleotide sequence ID" value="NZ_NPDU01000035.1"/>
</dbReference>
<dbReference type="OrthoDB" id="5514712at2"/>